<protein>
    <submittedName>
        <fullName evidence="1">Uncharacterized protein</fullName>
    </submittedName>
</protein>
<accession>A9DJI4</accession>
<evidence type="ECO:0000313" key="1">
    <source>
        <dbReference type="EMBL" id="EDP98108.1"/>
    </source>
</evidence>
<dbReference type="AlphaFoldDB" id="A9DJI4"/>
<dbReference type="RefSeq" id="WP_007095121.1">
    <property type="nucleotide sequence ID" value="NZ_CP142125.1"/>
</dbReference>
<dbReference type="HOGENOM" id="CLU_1883005_0_0_10"/>
<organism evidence="1 2">
    <name type="scientific">Kordia algicida OT-1</name>
    <dbReference type="NCBI Taxonomy" id="391587"/>
    <lineage>
        <taxon>Bacteria</taxon>
        <taxon>Pseudomonadati</taxon>
        <taxon>Bacteroidota</taxon>
        <taxon>Flavobacteriia</taxon>
        <taxon>Flavobacteriales</taxon>
        <taxon>Flavobacteriaceae</taxon>
        <taxon>Kordia</taxon>
    </lineage>
</organism>
<dbReference type="Proteomes" id="UP000002945">
    <property type="component" value="Unassembled WGS sequence"/>
</dbReference>
<comment type="caution">
    <text evidence="1">The sequence shown here is derived from an EMBL/GenBank/DDBJ whole genome shotgun (WGS) entry which is preliminary data.</text>
</comment>
<sequence>MNKLGQVKVVNAAREKRIVQYDEIYQVYHYRKGQEFYVEEMVMLTPNNPISYTPMDVIITKGALKLYEHDPTNWGNTSFVVSDVYHGYIRTKNEYYTLLSALNKCTDFREKFPEKPEFTQSNLEKVIHYYNENCE</sequence>
<reference evidence="1 2" key="1">
    <citation type="journal article" date="2011" name="J. Bacteriol.">
        <title>Genome sequence of the algicidal bacterium Kordia algicida OT-1.</title>
        <authorList>
            <person name="Lee H.S."/>
            <person name="Kang S.G."/>
            <person name="Kwon K.K."/>
            <person name="Lee J.H."/>
            <person name="Kim S.J."/>
        </authorList>
    </citation>
    <scope>NUCLEOTIDE SEQUENCE [LARGE SCALE GENOMIC DNA]</scope>
    <source>
        <strain evidence="1 2">OT-1</strain>
    </source>
</reference>
<keyword evidence="2" id="KW-1185">Reference proteome</keyword>
<gene>
    <name evidence="1" type="ORF">KAOT1_12862</name>
</gene>
<dbReference type="EMBL" id="ABIB01000001">
    <property type="protein sequence ID" value="EDP98108.1"/>
    <property type="molecule type" value="Genomic_DNA"/>
</dbReference>
<proteinExistence type="predicted"/>
<evidence type="ECO:0000313" key="2">
    <source>
        <dbReference type="Proteomes" id="UP000002945"/>
    </source>
</evidence>
<dbReference type="OrthoDB" id="9857745at2"/>
<name>A9DJI4_9FLAO</name>